<dbReference type="InterPro" id="IPR012854">
    <property type="entry name" value="Cu_amine_oxidase-like_N"/>
</dbReference>
<dbReference type="InterPro" id="IPR051206">
    <property type="entry name" value="NAMLAA_amidase_2"/>
</dbReference>
<gene>
    <name evidence="9" type="ORF">CWE10_17210</name>
</gene>
<dbReference type="SUPFAM" id="SSF55846">
    <property type="entry name" value="N-acetylmuramoyl-L-alanine amidase-like"/>
    <property type="match status" value="1"/>
</dbReference>
<protein>
    <recommendedName>
        <fullName evidence="3">N-acetylmuramoyl-L-alanine amidase</fullName>
        <ecNumber evidence="3">3.5.1.28</ecNumber>
    </recommendedName>
</protein>
<dbReference type="Pfam" id="PF01510">
    <property type="entry name" value="Amidase_2"/>
    <property type="match status" value="1"/>
</dbReference>
<dbReference type="Proteomes" id="UP000732377">
    <property type="component" value="Unassembled WGS sequence"/>
</dbReference>
<evidence type="ECO:0000313" key="9">
    <source>
        <dbReference type="EMBL" id="MBY6277895.1"/>
    </source>
</evidence>
<keyword evidence="6" id="KW-0178">Competence</keyword>
<dbReference type="GO" id="GO:0008745">
    <property type="term" value="F:N-acetylmuramoyl-L-alanine amidase activity"/>
    <property type="evidence" value="ECO:0007669"/>
    <property type="project" value="UniProtKB-EC"/>
</dbReference>
<dbReference type="GO" id="GO:0030435">
    <property type="term" value="P:sporulation resulting in formation of a cellular spore"/>
    <property type="evidence" value="ECO:0007669"/>
    <property type="project" value="UniProtKB-KW"/>
</dbReference>
<proteinExistence type="inferred from homology"/>
<sequence length="225" mass="25259">MRIVPDFLPDDHPLVALPMVPKWISVHDTGNPARGANAAMHGRYLRSQEAIDREVMWHFTVDDREIRQHLPLDRNGWHAGDGWDGPGNRQSIAIEICENSDGDRAAAEANAAMLVAHLVRTVPSLLPFPECVVQHNRWSGKNCPRVLRGRPDGWEGFIAMVRQYLQSEERQPVPIRDAAGQTLATGWLDGNTTVVPLRELAEALGLRVEWHQDERAVTLRWPGLA</sequence>
<comment type="caution">
    <text evidence="9">The sequence shown here is derived from an EMBL/GenBank/DDBJ whole genome shotgun (WGS) entry which is preliminary data.</text>
</comment>
<evidence type="ECO:0000256" key="6">
    <source>
        <dbReference type="ARBA" id="ARBA00023287"/>
    </source>
</evidence>
<keyword evidence="4" id="KW-0378">Hydrolase</keyword>
<dbReference type="GO" id="GO:0030420">
    <property type="term" value="P:establishment of competence for transformation"/>
    <property type="evidence" value="ECO:0007669"/>
    <property type="project" value="UniProtKB-KW"/>
</dbReference>
<dbReference type="GO" id="GO:0009253">
    <property type="term" value="P:peptidoglycan catabolic process"/>
    <property type="evidence" value="ECO:0007669"/>
    <property type="project" value="InterPro"/>
</dbReference>
<keyword evidence="7" id="KW-0961">Cell wall biogenesis/degradation</keyword>
<dbReference type="EMBL" id="PIUK01000273">
    <property type="protein sequence ID" value="MBY6277895.1"/>
    <property type="molecule type" value="Genomic_DNA"/>
</dbReference>
<feature type="domain" description="N-acetylmuramoyl-L-alanine amidase" evidence="8">
    <location>
        <begin position="9"/>
        <end position="145"/>
    </location>
</feature>
<evidence type="ECO:0000256" key="2">
    <source>
        <dbReference type="ARBA" id="ARBA00007553"/>
    </source>
</evidence>
<name>A0A953LFS0_SYMTR</name>
<dbReference type="Pfam" id="PF07833">
    <property type="entry name" value="Cu_amine_oxidN1"/>
    <property type="match status" value="1"/>
</dbReference>
<dbReference type="AlphaFoldDB" id="A0A953LFS0"/>
<reference evidence="9" key="1">
    <citation type="submission" date="2017-11" db="EMBL/GenBank/DDBJ databases">
        <title>Three new genomes from thermophilic consortium.</title>
        <authorList>
            <person name="Quaggio R."/>
            <person name="Amgarten D."/>
            <person name="Setubal J.C."/>
        </authorList>
    </citation>
    <scope>NUCLEOTIDE SEQUENCE</scope>
    <source>
        <strain evidence="9">ZCTH01-B2</strain>
    </source>
</reference>
<dbReference type="EC" id="3.5.1.28" evidence="3"/>
<evidence type="ECO:0000259" key="8">
    <source>
        <dbReference type="SMART" id="SM00644"/>
    </source>
</evidence>
<evidence type="ECO:0000256" key="4">
    <source>
        <dbReference type="ARBA" id="ARBA00022801"/>
    </source>
</evidence>
<keyword evidence="5" id="KW-0749">Sporulation</keyword>
<evidence type="ECO:0000313" key="10">
    <source>
        <dbReference type="Proteomes" id="UP000732377"/>
    </source>
</evidence>
<dbReference type="PANTHER" id="PTHR30417:SF11">
    <property type="entry name" value="N-ACETYLMURAMOYL-L-ALANINE AMIDASE XLYA"/>
    <property type="match status" value="1"/>
</dbReference>
<comment type="catalytic activity">
    <reaction evidence="1">
        <text>Hydrolyzes the link between N-acetylmuramoyl residues and L-amino acid residues in certain cell-wall glycopeptides.</text>
        <dbReference type="EC" id="3.5.1.28"/>
    </reaction>
</comment>
<evidence type="ECO:0000256" key="5">
    <source>
        <dbReference type="ARBA" id="ARBA00022969"/>
    </source>
</evidence>
<dbReference type="RefSeq" id="WP_337957537.1">
    <property type="nucleotide sequence ID" value="NZ_PIUK01000273.1"/>
</dbReference>
<accession>A0A953LFS0</accession>
<evidence type="ECO:0000256" key="3">
    <source>
        <dbReference type="ARBA" id="ARBA00011901"/>
    </source>
</evidence>
<evidence type="ECO:0000256" key="7">
    <source>
        <dbReference type="ARBA" id="ARBA00023316"/>
    </source>
</evidence>
<dbReference type="GO" id="GO:0009254">
    <property type="term" value="P:peptidoglycan turnover"/>
    <property type="evidence" value="ECO:0007669"/>
    <property type="project" value="TreeGrafter"/>
</dbReference>
<evidence type="ECO:0000256" key="1">
    <source>
        <dbReference type="ARBA" id="ARBA00001561"/>
    </source>
</evidence>
<dbReference type="InterPro" id="IPR036505">
    <property type="entry name" value="Amidase/PGRP_sf"/>
</dbReference>
<dbReference type="Gene3D" id="3.40.80.10">
    <property type="entry name" value="Peptidoglycan recognition protein-like"/>
    <property type="match status" value="1"/>
</dbReference>
<comment type="similarity">
    <text evidence="2">Belongs to the N-acetylmuramoyl-L-alanine amidase 2 family.</text>
</comment>
<dbReference type="PANTHER" id="PTHR30417">
    <property type="entry name" value="N-ACETYLMURAMOYL-L-ALANINE AMIDASE AMID"/>
    <property type="match status" value="1"/>
</dbReference>
<dbReference type="GO" id="GO:0071555">
    <property type="term" value="P:cell wall organization"/>
    <property type="evidence" value="ECO:0007669"/>
    <property type="project" value="UniProtKB-KW"/>
</dbReference>
<dbReference type="InterPro" id="IPR002502">
    <property type="entry name" value="Amidase_domain"/>
</dbReference>
<organism evidence="9 10">
    <name type="scientific">Symbiobacterium thermophilum</name>
    <dbReference type="NCBI Taxonomy" id="2734"/>
    <lineage>
        <taxon>Bacteria</taxon>
        <taxon>Bacillati</taxon>
        <taxon>Bacillota</taxon>
        <taxon>Clostridia</taxon>
        <taxon>Eubacteriales</taxon>
        <taxon>Symbiobacteriaceae</taxon>
        <taxon>Symbiobacterium</taxon>
    </lineage>
</organism>
<dbReference type="SMART" id="SM00644">
    <property type="entry name" value="Ami_2"/>
    <property type="match status" value="1"/>
</dbReference>
<dbReference type="CDD" id="cd06583">
    <property type="entry name" value="PGRP"/>
    <property type="match status" value="1"/>
</dbReference>